<dbReference type="AlphaFoldDB" id="A0A2M9FW59"/>
<evidence type="ECO:0000313" key="1">
    <source>
        <dbReference type="EMBL" id="PJK27669.1"/>
    </source>
</evidence>
<reference evidence="1 2" key="1">
    <citation type="submission" date="2017-11" db="EMBL/GenBank/DDBJ databases">
        <title>Draft genome sequence of Rhizobiales bacterium SY3-13.</title>
        <authorList>
            <person name="Sun C."/>
        </authorList>
    </citation>
    <scope>NUCLEOTIDE SEQUENCE [LARGE SCALE GENOMIC DNA]</scope>
    <source>
        <strain evidence="1 2">SY3-13</strain>
    </source>
</reference>
<keyword evidence="2" id="KW-1185">Reference proteome</keyword>
<organism evidence="1 2">
    <name type="scientific">Minwuia thermotolerans</name>
    <dbReference type="NCBI Taxonomy" id="2056226"/>
    <lineage>
        <taxon>Bacteria</taxon>
        <taxon>Pseudomonadati</taxon>
        <taxon>Pseudomonadota</taxon>
        <taxon>Alphaproteobacteria</taxon>
        <taxon>Minwuiales</taxon>
        <taxon>Minwuiaceae</taxon>
        <taxon>Minwuia</taxon>
    </lineage>
</organism>
<proteinExistence type="predicted"/>
<gene>
    <name evidence="1" type="ORF">CVT23_20880</name>
</gene>
<name>A0A2M9FW59_9PROT</name>
<dbReference type="Proteomes" id="UP000229498">
    <property type="component" value="Unassembled WGS sequence"/>
</dbReference>
<evidence type="ECO:0000313" key="2">
    <source>
        <dbReference type="Proteomes" id="UP000229498"/>
    </source>
</evidence>
<sequence length="83" mass="9455">MLARNDTVVHVALVMDRPPETELRPFDKVEEGHWQTDADWSCQGPLLRVSGRQLPPICNRRIAARSEDFLTDRVAIEVEDPMG</sequence>
<comment type="caution">
    <text evidence="1">The sequence shown here is derived from an EMBL/GenBank/DDBJ whole genome shotgun (WGS) entry which is preliminary data.</text>
</comment>
<accession>A0A2M9FW59</accession>
<dbReference type="EMBL" id="PHIG01000059">
    <property type="protein sequence ID" value="PJK27669.1"/>
    <property type="molecule type" value="Genomic_DNA"/>
</dbReference>
<protein>
    <submittedName>
        <fullName evidence="1">Uncharacterized protein</fullName>
    </submittedName>
</protein>